<evidence type="ECO:0000313" key="9">
    <source>
        <dbReference type="EMBL" id="GEM41516.1"/>
    </source>
</evidence>
<dbReference type="SUPFAM" id="SSF52833">
    <property type="entry name" value="Thioredoxin-like"/>
    <property type="match status" value="1"/>
</dbReference>
<dbReference type="CDD" id="cd02947">
    <property type="entry name" value="TRX_family"/>
    <property type="match status" value="1"/>
</dbReference>
<name>A0A511MNI1_9NOCA</name>
<dbReference type="Proteomes" id="UP000321424">
    <property type="component" value="Unassembled WGS sequence"/>
</dbReference>
<evidence type="ECO:0000256" key="5">
    <source>
        <dbReference type="ARBA" id="ARBA00023157"/>
    </source>
</evidence>
<keyword evidence="5" id="KW-1015">Disulfide bond</keyword>
<evidence type="ECO:0000256" key="1">
    <source>
        <dbReference type="ARBA" id="ARBA00003318"/>
    </source>
</evidence>
<proteinExistence type="inferred from homology"/>
<comment type="function">
    <text evidence="1">Participates in various redox reactions through the reversible oxidation of its active center dithiol to a disulfide and catalyzes dithiol-disulfide exchange reactions.</text>
</comment>
<dbReference type="PIRSF" id="PIRSF000077">
    <property type="entry name" value="Thioredoxin"/>
    <property type="match status" value="1"/>
</dbReference>
<keyword evidence="10" id="KW-1185">Reference proteome</keyword>
<evidence type="ECO:0000259" key="8">
    <source>
        <dbReference type="PROSITE" id="PS51352"/>
    </source>
</evidence>
<evidence type="ECO:0000313" key="10">
    <source>
        <dbReference type="Proteomes" id="UP000321424"/>
    </source>
</evidence>
<dbReference type="AlphaFoldDB" id="A0A511MNI1"/>
<dbReference type="Pfam" id="PF00085">
    <property type="entry name" value="Thioredoxin"/>
    <property type="match status" value="1"/>
</dbReference>
<accession>A0A511MNI1</accession>
<dbReference type="GO" id="GO:0005737">
    <property type="term" value="C:cytoplasm"/>
    <property type="evidence" value="ECO:0007669"/>
    <property type="project" value="TreeGrafter"/>
</dbReference>
<dbReference type="Gene3D" id="3.40.30.10">
    <property type="entry name" value="Glutaredoxin"/>
    <property type="match status" value="1"/>
</dbReference>
<dbReference type="InterPro" id="IPR036249">
    <property type="entry name" value="Thioredoxin-like_sf"/>
</dbReference>
<reference evidence="9 10" key="1">
    <citation type="submission" date="2019-07" db="EMBL/GenBank/DDBJ databases">
        <title>Whole genome shotgun sequence of Nocardia ninae NBRC 108245.</title>
        <authorList>
            <person name="Hosoyama A."/>
            <person name="Uohara A."/>
            <person name="Ohji S."/>
            <person name="Ichikawa N."/>
        </authorList>
    </citation>
    <scope>NUCLEOTIDE SEQUENCE [LARGE SCALE GENOMIC DNA]</scope>
    <source>
        <strain evidence="9 10">NBRC 108245</strain>
    </source>
</reference>
<keyword evidence="3" id="KW-0813">Transport</keyword>
<sequence>MSGTLKDVTGASFEREIERSERPVLVLFWAAWDGWAEYQAVLGEVVAGYRGKVDGCRINADEHADTAAKCGVRALPTLVLFDRGVWVAQKPGVRTKEQLIAFIDQHL</sequence>
<evidence type="ECO:0000256" key="6">
    <source>
        <dbReference type="ARBA" id="ARBA00023284"/>
    </source>
</evidence>
<comment type="caution">
    <text evidence="9">The sequence shown here is derived from an EMBL/GenBank/DDBJ whole genome shotgun (WGS) entry which is preliminary data.</text>
</comment>
<dbReference type="InterPro" id="IPR005746">
    <property type="entry name" value="Thioredoxin"/>
</dbReference>
<dbReference type="EMBL" id="BJXA01000052">
    <property type="protein sequence ID" value="GEM41516.1"/>
    <property type="molecule type" value="Genomic_DNA"/>
</dbReference>
<evidence type="ECO:0000256" key="2">
    <source>
        <dbReference type="ARBA" id="ARBA00008987"/>
    </source>
</evidence>
<protein>
    <recommendedName>
        <fullName evidence="7">Thioredoxin</fullName>
    </recommendedName>
</protein>
<organism evidence="9 10">
    <name type="scientific">Nocardia ninae NBRC 108245</name>
    <dbReference type="NCBI Taxonomy" id="1210091"/>
    <lineage>
        <taxon>Bacteria</taxon>
        <taxon>Bacillati</taxon>
        <taxon>Actinomycetota</taxon>
        <taxon>Actinomycetes</taxon>
        <taxon>Mycobacteriales</taxon>
        <taxon>Nocardiaceae</taxon>
        <taxon>Nocardia</taxon>
    </lineage>
</organism>
<keyword evidence="4" id="KW-0249">Electron transport</keyword>
<dbReference type="RefSeq" id="WP_186818695.1">
    <property type="nucleotide sequence ID" value="NZ_BJXA01000052.1"/>
</dbReference>
<gene>
    <name evidence="9" type="primary">trxA</name>
    <name evidence="9" type="ORF">NN4_60350</name>
</gene>
<comment type="similarity">
    <text evidence="2 7">Belongs to the thioredoxin family.</text>
</comment>
<keyword evidence="6" id="KW-0676">Redox-active center</keyword>
<evidence type="ECO:0000256" key="3">
    <source>
        <dbReference type="ARBA" id="ARBA00022448"/>
    </source>
</evidence>
<dbReference type="GO" id="GO:0015035">
    <property type="term" value="F:protein-disulfide reductase activity"/>
    <property type="evidence" value="ECO:0007669"/>
    <property type="project" value="InterPro"/>
</dbReference>
<dbReference type="PANTHER" id="PTHR45663">
    <property type="entry name" value="GEO12009P1"/>
    <property type="match status" value="1"/>
</dbReference>
<dbReference type="PROSITE" id="PS51352">
    <property type="entry name" value="THIOREDOXIN_2"/>
    <property type="match status" value="1"/>
</dbReference>
<feature type="domain" description="Thioredoxin" evidence="8">
    <location>
        <begin position="1"/>
        <end position="107"/>
    </location>
</feature>
<dbReference type="PANTHER" id="PTHR45663:SF11">
    <property type="entry name" value="GEO12009P1"/>
    <property type="match status" value="1"/>
</dbReference>
<dbReference type="InterPro" id="IPR013766">
    <property type="entry name" value="Thioredoxin_domain"/>
</dbReference>
<evidence type="ECO:0000256" key="7">
    <source>
        <dbReference type="PIRNR" id="PIRNR000077"/>
    </source>
</evidence>
<evidence type="ECO:0000256" key="4">
    <source>
        <dbReference type="ARBA" id="ARBA00022982"/>
    </source>
</evidence>